<proteinExistence type="predicted"/>
<sequence length="235" mass="26407">MTVGRLKKHSWLLMAYLSDQYTDRSTCAAKSKSHKALPCNRALFEQLFQARIYITDDISTDLILPLGTSPITVESDRAVIHHDASDAPLMIFVPSDSRFRRACYRSQLPELLTEILHVGKAASFKVSIIITSSFEDLPEVLIELNMPSVDWIELSIIIIPHAVDDERLITSESTSDRTTIPQPQYPDFMEQVVRTAQRAGYRYNSAQPNASGTPLRSPRNVRSLKCLLSSTSQVL</sequence>
<evidence type="ECO:0000313" key="2">
    <source>
        <dbReference type="Proteomes" id="UP000800096"/>
    </source>
</evidence>
<dbReference type="EMBL" id="ML979133">
    <property type="protein sequence ID" value="KAF1918989.1"/>
    <property type="molecule type" value="Genomic_DNA"/>
</dbReference>
<gene>
    <name evidence="1" type="ORF">BDU57DRAFT_527097</name>
</gene>
<accession>A0A6A5QUB7</accession>
<evidence type="ECO:0000313" key="1">
    <source>
        <dbReference type="EMBL" id="KAF1918989.1"/>
    </source>
</evidence>
<keyword evidence="2" id="KW-1185">Reference proteome</keyword>
<reference evidence="1" key="1">
    <citation type="journal article" date="2020" name="Stud. Mycol.">
        <title>101 Dothideomycetes genomes: a test case for predicting lifestyles and emergence of pathogens.</title>
        <authorList>
            <person name="Haridas S."/>
            <person name="Albert R."/>
            <person name="Binder M."/>
            <person name="Bloem J."/>
            <person name="Labutti K."/>
            <person name="Salamov A."/>
            <person name="Andreopoulos B."/>
            <person name="Baker S."/>
            <person name="Barry K."/>
            <person name="Bills G."/>
            <person name="Bluhm B."/>
            <person name="Cannon C."/>
            <person name="Castanera R."/>
            <person name="Culley D."/>
            <person name="Daum C."/>
            <person name="Ezra D."/>
            <person name="Gonzalez J."/>
            <person name="Henrissat B."/>
            <person name="Kuo A."/>
            <person name="Liang C."/>
            <person name="Lipzen A."/>
            <person name="Lutzoni F."/>
            <person name="Magnuson J."/>
            <person name="Mondo S."/>
            <person name="Nolan M."/>
            <person name="Ohm R."/>
            <person name="Pangilinan J."/>
            <person name="Park H.-J."/>
            <person name="Ramirez L."/>
            <person name="Alfaro M."/>
            <person name="Sun H."/>
            <person name="Tritt A."/>
            <person name="Yoshinaga Y."/>
            <person name="Zwiers L.-H."/>
            <person name="Turgeon B."/>
            <person name="Goodwin S."/>
            <person name="Spatafora J."/>
            <person name="Crous P."/>
            <person name="Grigoriev I."/>
        </authorList>
    </citation>
    <scope>NUCLEOTIDE SEQUENCE</scope>
    <source>
        <strain evidence="1">HMLAC05119</strain>
    </source>
</reference>
<organism evidence="1 2">
    <name type="scientific">Ampelomyces quisqualis</name>
    <name type="common">Powdery mildew agent</name>
    <dbReference type="NCBI Taxonomy" id="50730"/>
    <lineage>
        <taxon>Eukaryota</taxon>
        <taxon>Fungi</taxon>
        <taxon>Dikarya</taxon>
        <taxon>Ascomycota</taxon>
        <taxon>Pezizomycotina</taxon>
        <taxon>Dothideomycetes</taxon>
        <taxon>Pleosporomycetidae</taxon>
        <taxon>Pleosporales</taxon>
        <taxon>Pleosporineae</taxon>
        <taxon>Phaeosphaeriaceae</taxon>
        <taxon>Ampelomyces</taxon>
    </lineage>
</organism>
<dbReference type="Proteomes" id="UP000800096">
    <property type="component" value="Unassembled WGS sequence"/>
</dbReference>
<name>A0A6A5QUB7_AMPQU</name>
<dbReference type="AlphaFoldDB" id="A0A6A5QUB7"/>
<dbReference type="OrthoDB" id="1262810at2759"/>
<protein>
    <submittedName>
        <fullName evidence="1">Uncharacterized protein</fullName>
    </submittedName>
</protein>